<evidence type="ECO:0000313" key="1">
    <source>
        <dbReference type="EMBL" id="KAI8041748.1"/>
    </source>
</evidence>
<proteinExistence type="predicted"/>
<sequence length="162" mass="17059">MGANIDILGEVTALALRIVGQSGSALLLPRLAIGADEVLAAGRLAGQVDDVLRLEGDRAVVGHTVHVLGKVAAIRHIVILQSIVALPQHGFAVVAQHVLGAGVVVAEAAQLHRLAGGQALRELQVCANLAHRIVAHFTRLIRIGAQYRRDRGLVQCLTAAYF</sequence>
<gene>
    <name evidence="1" type="ORF">M5D96_006017</name>
</gene>
<name>A0A9P9YRG1_9MUSC</name>
<dbReference type="AlphaFoldDB" id="A0A9P9YRG1"/>
<accession>A0A9P9YRG1</accession>
<dbReference type="Proteomes" id="UP001059596">
    <property type="component" value="Unassembled WGS sequence"/>
</dbReference>
<organism evidence="1 2">
    <name type="scientific">Drosophila gunungcola</name>
    <name type="common">fruit fly</name>
    <dbReference type="NCBI Taxonomy" id="103775"/>
    <lineage>
        <taxon>Eukaryota</taxon>
        <taxon>Metazoa</taxon>
        <taxon>Ecdysozoa</taxon>
        <taxon>Arthropoda</taxon>
        <taxon>Hexapoda</taxon>
        <taxon>Insecta</taxon>
        <taxon>Pterygota</taxon>
        <taxon>Neoptera</taxon>
        <taxon>Endopterygota</taxon>
        <taxon>Diptera</taxon>
        <taxon>Brachycera</taxon>
        <taxon>Muscomorpha</taxon>
        <taxon>Ephydroidea</taxon>
        <taxon>Drosophilidae</taxon>
        <taxon>Drosophila</taxon>
        <taxon>Sophophora</taxon>
    </lineage>
</organism>
<keyword evidence="2" id="KW-1185">Reference proteome</keyword>
<comment type="caution">
    <text evidence="1">The sequence shown here is derived from an EMBL/GenBank/DDBJ whole genome shotgun (WGS) entry which is preliminary data.</text>
</comment>
<reference evidence="1" key="1">
    <citation type="journal article" date="2023" name="Genome Biol. Evol.">
        <title>Long-read-based Genome Assembly of Drosophila gunungcola Reveals Fewer Chemosensory Genes in Flower-breeding Species.</title>
        <authorList>
            <person name="Negi A."/>
            <person name="Liao B.Y."/>
            <person name="Yeh S.D."/>
        </authorList>
    </citation>
    <scope>NUCLEOTIDE SEQUENCE</scope>
    <source>
        <strain evidence="1">Sukarami</strain>
    </source>
</reference>
<protein>
    <submittedName>
        <fullName evidence="1">Uncharacterized protein</fullName>
    </submittedName>
</protein>
<evidence type="ECO:0000313" key="2">
    <source>
        <dbReference type="Proteomes" id="UP001059596"/>
    </source>
</evidence>
<dbReference type="EMBL" id="JAMKOV010000003">
    <property type="protein sequence ID" value="KAI8041748.1"/>
    <property type="molecule type" value="Genomic_DNA"/>
</dbReference>